<reference evidence="1" key="1">
    <citation type="submission" date="2023-05" db="EMBL/GenBank/DDBJ databases">
        <title>Nepenthes gracilis genome sequencing.</title>
        <authorList>
            <person name="Fukushima K."/>
        </authorList>
    </citation>
    <scope>NUCLEOTIDE SEQUENCE</scope>
    <source>
        <strain evidence="1">SING2019-196</strain>
    </source>
</reference>
<accession>A0AAD3XSM6</accession>
<gene>
    <name evidence="1" type="ORF">Nepgr_016960</name>
</gene>
<protein>
    <submittedName>
        <fullName evidence="1">Uncharacterized protein</fullName>
    </submittedName>
</protein>
<comment type="caution">
    <text evidence="1">The sequence shown here is derived from an EMBL/GenBank/DDBJ whole genome shotgun (WGS) entry which is preliminary data.</text>
</comment>
<name>A0AAD3XSM6_NEPGR</name>
<proteinExistence type="predicted"/>
<evidence type="ECO:0000313" key="1">
    <source>
        <dbReference type="EMBL" id="GMH15119.1"/>
    </source>
</evidence>
<sequence>MKLSALPHLIQEGENQLAVKGICSFDIAGSVFGLILKSGFKKYDLPDLLEVNGVF</sequence>
<keyword evidence="2" id="KW-1185">Reference proteome</keyword>
<dbReference type="AlphaFoldDB" id="A0AAD3XSM6"/>
<dbReference type="Proteomes" id="UP001279734">
    <property type="component" value="Unassembled WGS sequence"/>
</dbReference>
<evidence type="ECO:0000313" key="2">
    <source>
        <dbReference type="Proteomes" id="UP001279734"/>
    </source>
</evidence>
<organism evidence="1 2">
    <name type="scientific">Nepenthes gracilis</name>
    <name type="common">Slender pitcher plant</name>
    <dbReference type="NCBI Taxonomy" id="150966"/>
    <lineage>
        <taxon>Eukaryota</taxon>
        <taxon>Viridiplantae</taxon>
        <taxon>Streptophyta</taxon>
        <taxon>Embryophyta</taxon>
        <taxon>Tracheophyta</taxon>
        <taxon>Spermatophyta</taxon>
        <taxon>Magnoliopsida</taxon>
        <taxon>eudicotyledons</taxon>
        <taxon>Gunneridae</taxon>
        <taxon>Pentapetalae</taxon>
        <taxon>Caryophyllales</taxon>
        <taxon>Nepenthaceae</taxon>
        <taxon>Nepenthes</taxon>
    </lineage>
</organism>
<dbReference type="EMBL" id="BSYO01000015">
    <property type="protein sequence ID" value="GMH15119.1"/>
    <property type="molecule type" value="Genomic_DNA"/>
</dbReference>